<dbReference type="Proteomes" id="UP001157353">
    <property type="component" value="Unassembled WGS sequence"/>
</dbReference>
<organism evidence="1 2">
    <name type="scientific">Psychromonas marina</name>
    <dbReference type="NCBI Taxonomy" id="88364"/>
    <lineage>
        <taxon>Bacteria</taxon>
        <taxon>Pseudomonadati</taxon>
        <taxon>Pseudomonadota</taxon>
        <taxon>Gammaproteobacteria</taxon>
        <taxon>Alteromonadales</taxon>
        <taxon>Psychromonadaceae</taxon>
        <taxon>Psychromonas</taxon>
    </lineage>
</organism>
<reference evidence="2" key="1">
    <citation type="journal article" date="2019" name="Int. J. Syst. Evol. Microbiol.">
        <title>The Global Catalogue of Microorganisms (GCM) 10K type strain sequencing project: providing services to taxonomists for standard genome sequencing and annotation.</title>
        <authorList>
            <consortium name="The Broad Institute Genomics Platform"/>
            <consortium name="The Broad Institute Genome Sequencing Center for Infectious Disease"/>
            <person name="Wu L."/>
            <person name="Ma J."/>
        </authorList>
    </citation>
    <scope>NUCLEOTIDE SEQUENCE [LARGE SCALE GENOMIC DNA]</scope>
    <source>
        <strain evidence="2">NBRC 103166</strain>
    </source>
</reference>
<sequence length="73" mass="8664">MMLVFYIICGCLVFALSGLLMQFNRRAIYRRRIIRHFAAQTHPKLFTLSQAQEDKINQCFLKRISIQECIDQL</sequence>
<comment type="caution">
    <text evidence="1">The sequence shown here is derived from an EMBL/GenBank/DDBJ whole genome shotgun (WGS) entry which is preliminary data.</text>
</comment>
<proteinExistence type="predicted"/>
<dbReference type="RefSeq" id="WP_284203046.1">
    <property type="nucleotide sequence ID" value="NZ_BSPQ01000002.1"/>
</dbReference>
<evidence type="ECO:0000313" key="1">
    <source>
        <dbReference type="EMBL" id="GLS89922.1"/>
    </source>
</evidence>
<dbReference type="EMBL" id="BSPQ01000002">
    <property type="protein sequence ID" value="GLS89922.1"/>
    <property type="molecule type" value="Genomic_DNA"/>
</dbReference>
<protein>
    <submittedName>
        <fullName evidence="1">Uncharacterized protein</fullName>
    </submittedName>
</protein>
<name>A0ABQ6DXU9_9GAMM</name>
<evidence type="ECO:0000313" key="2">
    <source>
        <dbReference type="Proteomes" id="UP001157353"/>
    </source>
</evidence>
<keyword evidence="2" id="KW-1185">Reference proteome</keyword>
<accession>A0ABQ6DXU9</accession>
<gene>
    <name evidence="1" type="ORF">GCM10007916_09890</name>
</gene>